<dbReference type="EC" id="1.14.18.1" evidence="1"/>
<accession>A0ACC2SGE0</accession>
<organism evidence="1 2">
    <name type="scientific">Entomophthora muscae</name>
    <dbReference type="NCBI Taxonomy" id="34485"/>
    <lineage>
        <taxon>Eukaryota</taxon>
        <taxon>Fungi</taxon>
        <taxon>Fungi incertae sedis</taxon>
        <taxon>Zoopagomycota</taxon>
        <taxon>Entomophthoromycotina</taxon>
        <taxon>Entomophthoromycetes</taxon>
        <taxon>Entomophthorales</taxon>
        <taxon>Entomophthoraceae</taxon>
        <taxon>Entomophthora</taxon>
    </lineage>
</organism>
<evidence type="ECO:0000313" key="2">
    <source>
        <dbReference type="Proteomes" id="UP001165960"/>
    </source>
</evidence>
<sequence>MHSPNDPLFYMHHAFVDMVWAEWQRRNPRSPSEGSRFGERYNVNTVLPFFNITVRSTLDISRYCYGYNRFPRNVQVHRLPANIQNSVVAFSRRNPFTRRWGCQRVRSLLYNQGRGFTRTRLSIPEANTGFKQKKRNPLPDSYIQMNNLNTTLVRQYEQEDADLVDLINSLSYSPMGYAQTIIDNFF</sequence>
<dbReference type="Proteomes" id="UP001165960">
    <property type="component" value="Unassembled WGS sequence"/>
</dbReference>
<comment type="caution">
    <text evidence="1">The sequence shown here is derived from an EMBL/GenBank/DDBJ whole genome shotgun (WGS) entry which is preliminary data.</text>
</comment>
<evidence type="ECO:0000313" key="1">
    <source>
        <dbReference type="EMBL" id="KAJ9061206.1"/>
    </source>
</evidence>
<keyword evidence="2" id="KW-1185">Reference proteome</keyword>
<proteinExistence type="predicted"/>
<reference evidence="1" key="1">
    <citation type="submission" date="2022-04" db="EMBL/GenBank/DDBJ databases">
        <title>Genome of the entomopathogenic fungus Entomophthora muscae.</title>
        <authorList>
            <person name="Elya C."/>
            <person name="Lovett B.R."/>
            <person name="Lee E."/>
            <person name="Macias A.M."/>
            <person name="Hajek A.E."/>
            <person name="De Bivort B.L."/>
            <person name="Kasson M.T."/>
            <person name="De Fine Licht H.H."/>
            <person name="Stajich J.E."/>
        </authorList>
    </citation>
    <scope>NUCLEOTIDE SEQUENCE</scope>
    <source>
        <strain evidence="1">Berkeley</strain>
    </source>
</reference>
<dbReference type="EMBL" id="QTSX02005087">
    <property type="protein sequence ID" value="KAJ9061206.1"/>
    <property type="molecule type" value="Genomic_DNA"/>
</dbReference>
<keyword evidence="1" id="KW-0560">Oxidoreductase</keyword>
<gene>
    <name evidence="1" type="primary">melC2_7</name>
    <name evidence="1" type="ORF">DSO57_1022884</name>
</gene>
<name>A0ACC2SGE0_9FUNG</name>
<protein>
    <submittedName>
        <fullName evidence="1">Tyrosinase</fullName>
        <ecNumber evidence="1">1.14.18.1</ecNumber>
    </submittedName>
</protein>